<evidence type="ECO:0000313" key="4">
    <source>
        <dbReference type="EMBL" id="MDC8753840.1"/>
    </source>
</evidence>
<evidence type="ECO:0000256" key="3">
    <source>
        <dbReference type="SAM" id="SignalP"/>
    </source>
</evidence>
<name>A0ABT5JNA9_9SPHN</name>
<comment type="caution">
    <text evidence="4">The sequence shown here is derived from an EMBL/GenBank/DDBJ whole genome shotgun (WGS) entry which is preliminary data.</text>
</comment>
<evidence type="ECO:0000313" key="5">
    <source>
        <dbReference type="Proteomes" id="UP001216558"/>
    </source>
</evidence>
<dbReference type="Proteomes" id="UP001216558">
    <property type="component" value="Unassembled WGS sequence"/>
</dbReference>
<feature type="coiled-coil region" evidence="1">
    <location>
        <begin position="60"/>
        <end position="87"/>
    </location>
</feature>
<keyword evidence="5" id="KW-1185">Reference proteome</keyword>
<organism evidence="4 5">
    <name type="scientific">Erythrobacter fulvus</name>
    <dbReference type="NCBI Taxonomy" id="2987523"/>
    <lineage>
        <taxon>Bacteria</taxon>
        <taxon>Pseudomonadati</taxon>
        <taxon>Pseudomonadota</taxon>
        <taxon>Alphaproteobacteria</taxon>
        <taxon>Sphingomonadales</taxon>
        <taxon>Erythrobacteraceae</taxon>
        <taxon>Erythrobacter/Porphyrobacter group</taxon>
        <taxon>Erythrobacter</taxon>
    </lineage>
</organism>
<dbReference type="RefSeq" id="WP_273676466.1">
    <property type="nucleotide sequence ID" value="NZ_JAQQXQ010000002.1"/>
</dbReference>
<proteinExistence type="predicted"/>
<evidence type="ECO:0000256" key="1">
    <source>
        <dbReference type="SAM" id="Coils"/>
    </source>
</evidence>
<feature type="chain" id="PRO_5046822429" evidence="3">
    <location>
        <begin position="22"/>
        <end position="178"/>
    </location>
</feature>
<feature type="signal peptide" evidence="3">
    <location>
        <begin position="1"/>
        <end position="21"/>
    </location>
</feature>
<feature type="compositionally biased region" description="Basic and acidic residues" evidence="2">
    <location>
        <begin position="156"/>
        <end position="178"/>
    </location>
</feature>
<keyword evidence="3" id="KW-0732">Signal</keyword>
<sequence length="178" mass="19412">MKSIFAAVSLALATTAMPAVAVAQDRGSEQNSETAIVVTGKYQDDWDKGNKLKAEGVIALEEAQKVLDRYNAEVAAAQSARDTAQSRAINARSEFHSLASQAVSISNPDKARRLGQDLEKFGERWEDLNDTVRSAQNDLDKASKKQRKAQASVDKAQAKVDRGEAMMAEAERLTEERS</sequence>
<reference evidence="4 5" key="1">
    <citation type="submission" date="2022-10" db="EMBL/GenBank/DDBJ databases">
        <title>Erythrobacter sp. sf7 Genome sequencing.</title>
        <authorList>
            <person name="Park S."/>
        </authorList>
    </citation>
    <scope>NUCLEOTIDE SEQUENCE [LARGE SCALE GENOMIC DNA]</scope>
    <source>
        <strain evidence="5">sf7</strain>
    </source>
</reference>
<feature type="region of interest" description="Disordered" evidence="2">
    <location>
        <begin position="137"/>
        <end position="178"/>
    </location>
</feature>
<accession>A0ABT5JNA9</accession>
<dbReference type="Gene3D" id="1.10.287.1490">
    <property type="match status" value="1"/>
</dbReference>
<dbReference type="EMBL" id="JAQQXQ010000002">
    <property type="protein sequence ID" value="MDC8753840.1"/>
    <property type="molecule type" value="Genomic_DNA"/>
</dbReference>
<gene>
    <name evidence="4" type="ORF">OIK40_04195</name>
</gene>
<protein>
    <submittedName>
        <fullName evidence="4">Uncharacterized protein</fullName>
    </submittedName>
</protein>
<keyword evidence="1" id="KW-0175">Coiled coil</keyword>
<evidence type="ECO:0000256" key="2">
    <source>
        <dbReference type="SAM" id="MobiDB-lite"/>
    </source>
</evidence>